<dbReference type="InterPro" id="IPR050595">
    <property type="entry name" value="Bact_response_regulator"/>
</dbReference>
<dbReference type="CDD" id="cd00156">
    <property type="entry name" value="REC"/>
    <property type="match status" value="1"/>
</dbReference>
<dbReference type="PROSITE" id="PS50110">
    <property type="entry name" value="RESPONSE_REGULATORY"/>
    <property type="match status" value="2"/>
</dbReference>
<dbReference type="Proteomes" id="UP001321450">
    <property type="component" value="Chromosome"/>
</dbReference>
<keyword evidence="5" id="KW-1185">Reference proteome</keyword>
<feature type="domain" description="Response regulatory" evidence="3">
    <location>
        <begin position="146"/>
        <end position="263"/>
    </location>
</feature>
<evidence type="ECO:0000313" key="5">
    <source>
        <dbReference type="Proteomes" id="UP001321450"/>
    </source>
</evidence>
<dbReference type="InterPro" id="IPR001789">
    <property type="entry name" value="Sig_transdc_resp-reg_receiver"/>
</dbReference>
<dbReference type="GO" id="GO:0000160">
    <property type="term" value="P:phosphorelay signal transduction system"/>
    <property type="evidence" value="ECO:0007669"/>
    <property type="project" value="InterPro"/>
</dbReference>
<dbReference type="RefSeq" id="WP_286293716.1">
    <property type="nucleotide sequence ID" value="NZ_AP024718.1"/>
</dbReference>
<dbReference type="SMART" id="SM00448">
    <property type="entry name" value="REC"/>
    <property type="match status" value="2"/>
</dbReference>
<keyword evidence="1 2" id="KW-0597">Phosphoprotein</keyword>
<dbReference type="PANTHER" id="PTHR44591">
    <property type="entry name" value="STRESS RESPONSE REGULATOR PROTEIN 1"/>
    <property type="match status" value="1"/>
</dbReference>
<dbReference type="SUPFAM" id="SSF52172">
    <property type="entry name" value="CheY-like"/>
    <property type="match status" value="2"/>
</dbReference>
<comment type="caution">
    <text evidence="2">Lacks conserved residue(s) required for the propagation of feature annotation.</text>
</comment>
<evidence type="ECO:0000256" key="1">
    <source>
        <dbReference type="ARBA" id="ARBA00022553"/>
    </source>
</evidence>
<dbReference type="AlphaFoldDB" id="A0AAU9C9K5"/>
<evidence type="ECO:0000313" key="4">
    <source>
        <dbReference type="EMBL" id="BCX88556.1"/>
    </source>
</evidence>
<sequence length="267" mass="30345">MESLAIEDLTLLLIEPSNTQAKIIRDQLHDEGVEKVDWVASGNDAMAQLEHYTPDLVVSSMYLPDMTAVELLTRLRTEPRYQNLPFMLVSSETRLSELDPIRQAGVVAILPKPFDRNDLHRALMATLQYLEPSEIELENYDVEQLRVLVVDDSRLARRHIVRVLNDMGLDNITEAEDGRQAVQLLAEQEFDLVVTDYNMPHMDGMALTQFIREQLDNPFLPIIMVTSEQNQTRLGAVQQAGVSAICDKPFEPANVKEILYRCLEAQV</sequence>
<evidence type="ECO:0000259" key="3">
    <source>
        <dbReference type="PROSITE" id="PS50110"/>
    </source>
</evidence>
<protein>
    <submittedName>
        <fullName evidence="4">Two-component system, chemotaxis family, chemotaxis protein CheY</fullName>
    </submittedName>
</protein>
<organism evidence="4 5">
    <name type="scientific">Methylomarinovum tepidoasis</name>
    <dbReference type="NCBI Taxonomy" id="2840183"/>
    <lineage>
        <taxon>Bacteria</taxon>
        <taxon>Pseudomonadati</taxon>
        <taxon>Pseudomonadota</taxon>
        <taxon>Gammaproteobacteria</taxon>
        <taxon>Methylococcales</taxon>
        <taxon>Methylothermaceae</taxon>
        <taxon>Methylomarinovum</taxon>
    </lineage>
</organism>
<evidence type="ECO:0000256" key="2">
    <source>
        <dbReference type="PROSITE-ProRule" id="PRU00169"/>
    </source>
</evidence>
<dbReference type="Pfam" id="PF00072">
    <property type="entry name" value="Response_reg"/>
    <property type="match status" value="2"/>
</dbReference>
<dbReference type="EMBL" id="AP024718">
    <property type="protein sequence ID" value="BCX88556.1"/>
    <property type="molecule type" value="Genomic_DNA"/>
</dbReference>
<proteinExistence type="predicted"/>
<feature type="modified residue" description="4-aspartylphosphate" evidence="2">
    <location>
        <position position="196"/>
    </location>
</feature>
<gene>
    <name evidence="4" type="ORF">MIN45_P0925</name>
</gene>
<dbReference type="InterPro" id="IPR011006">
    <property type="entry name" value="CheY-like_superfamily"/>
</dbReference>
<reference evidence="5" key="1">
    <citation type="journal article" date="2024" name="Int. J. Syst. Evol. Microbiol.">
        <title>Methylomarinovum tepidoasis sp. nov., a moderately thermophilic methanotroph of the family Methylothermaceae isolated from a deep-sea hydrothermal field.</title>
        <authorList>
            <person name="Hirayama H."/>
            <person name="Takaki Y."/>
            <person name="Abe M."/>
            <person name="Miyazaki M."/>
            <person name="Uematsu K."/>
            <person name="Matsui Y."/>
            <person name="Takai K."/>
        </authorList>
    </citation>
    <scope>NUCLEOTIDE SEQUENCE [LARGE SCALE GENOMIC DNA]</scope>
    <source>
        <strain evidence="5">IN45</strain>
    </source>
</reference>
<dbReference type="PANTHER" id="PTHR44591:SF3">
    <property type="entry name" value="RESPONSE REGULATORY DOMAIN-CONTAINING PROTEIN"/>
    <property type="match status" value="1"/>
</dbReference>
<feature type="domain" description="Response regulatory" evidence="3">
    <location>
        <begin position="10"/>
        <end position="127"/>
    </location>
</feature>
<dbReference type="Gene3D" id="3.40.50.2300">
    <property type="match status" value="2"/>
</dbReference>
<name>A0AAU9C9K5_9GAMM</name>
<dbReference type="KEGG" id="meiy:MIN45_P0925"/>
<accession>A0AAU9C9K5</accession>